<evidence type="ECO:0000256" key="16">
    <source>
        <dbReference type="ARBA" id="ARBA00023324"/>
    </source>
</evidence>
<dbReference type="PROSITE" id="PS00435">
    <property type="entry name" value="PEROXIDASE_1"/>
    <property type="match status" value="1"/>
</dbReference>
<evidence type="ECO:0000256" key="6">
    <source>
        <dbReference type="ARBA" id="ARBA00022525"/>
    </source>
</evidence>
<evidence type="ECO:0000256" key="2">
    <source>
        <dbReference type="ARBA" id="ARBA00002322"/>
    </source>
</evidence>
<evidence type="ECO:0000256" key="19">
    <source>
        <dbReference type="PIRSR" id="PIRSR600823-3"/>
    </source>
</evidence>
<comment type="cofactor">
    <cofactor evidence="19 22">
        <name>heme b</name>
        <dbReference type="ChEBI" id="CHEBI:60344"/>
    </cofactor>
    <text evidence="19 22">Binds 1 heme b (iron(II)-protoporphyrin IX) group per subunit.</text>
</comment>
<proteinExistence type="inferred from homology"/>
<keyword evidence="11 19" id="KW-0106">Calcium</keyword>
<evidence type="ECO:0000256" key="9">
    <source>
        <dbReference type="ARBA" id="ARBA00022723"/>
    </source>
</evidence>
<comment type="catalytic activity">
    <reaction evidence="1 22">
        <text>2 a phenolic donor + H2O2 = 2 a phenolic radical donor + 2 H2O</text>
        <dbReference type="Rhea" id="RHEA:56136"/>
        <dbReference type="ChEBI" id="CHEBI:15377"/>
        <dbReference type="ChEBI" id="CHEBI:16240"/>
        <dbReference type="ChEBI" id="CHEBI:139520"/>
        <dbReference type="ChEBI" id="CHEBI:139521"/>
        <dbReference type="EC" id="1.11.1.7"/>
    </reaction>
</comment>
<comment type="cofactor">
    <cofactor evidence="19 22">
        <name>Ca(2+)</name>
        <dbReference type="ChEBI" id="CHEBI:29108"/>
    </cofactor>
    <text evidence="19 22">Binds 2 calcium ions per subunit.</text>
</comment>
<feature type="binding site" description="axial binding residue" evidence="19">
    <location>
        <position position="208"/>
    </location>
    <ligand>
        <name>heme b</name>
        <dbReference type="ChEBI" id="CHEBI:60344"/>
    </ligand>
    <ligandPart>
        <name>Fe</name>
        <dbReference type="ChEBI" id="CHEBI:18248"/>
    </ligandPart>
</feature>
<protein>
    <recommendedName>
        <fullName evidence="5 22">Peroxidase</fullName>
        <ecNumber evidence="5 22">1.11.1.7</ecNumber>
    </recommendedName>
</protein>
<comment type="subcellular location">
    <subcellularLocation>
        <location evidence="3 22">Secreted</location>
    </subcellularLocation>
</comment>
<dbReference type="InterPro" id="IPR033905">
    <property type="entry name" value="Secretory_peroxidase"/>
</dbReference>
<dbReference type="GO" id="GO:0020037">
    <property type="term" value="F:heme binding"/>
    <property type="evidence" value="ECO:0007669"/>
    <property type="project" value="UniProtKB-UniRule"/>
</dbReference>
<dbReference type="PANTHER" id="PTHR31517">
    <property type="match status" value="1"/>
</dbReference>
<evidence type="ECO:0000256" key="8">
    <source>
        <dbReference type="ARBA" id="ARBA00022617"/>
    </source>
</evidence>
<evidence type="ECO:0000256" key="5">
    <source>
        <dbReference type="ARBA" id="ARBA00012313"/>
    </source>
</evidence>
<gene>
    <name evidence="24" type="ORF">PanWU01x14_368160</name>
</gene>
<feature type="binding site" evidence="19">
    <location>
        <position position="96"/>
    </location>
    <ligand>
        <name>Ca(2+)</name>
        <dbReference type="ChEBI" id="CHEBI:29108"/>
        <label>1</label>
    </ligand>
</feature>
<feature type="binding site" evidence="19">
    <location>
        <position position="87"/>
    </location>
    <ligand>
        <name>Ca(2+)</name>
        <dbReference type="ChEBI" id="CHEBI:29108"/>
        <label>1</label>
    </ligand>
</feature>
<dbReference type="PROSITE" id="PS00436">
    <property type="entry name" value="PEROXIDASE_2"/>
    <property type="match status" value="1"/>
</dbReference>
<feature type="active site" description="Proton acceptor" evidence="17">
    <location>
        <position position="86"/>
    </location>
</feature>
<evidence type="ECO:0000256" key="20">
    <source>
        <dbReference type="PIRSR" id="PIRSR600823-4"/>
    </source>
</evidence>
<feature type="binding site" evidence="19">
    <location>
        <position position="92"/>
    </location>
    <ligand>
        <name>Ca(2+)</name>
        <dbReference type="ChEBI" id="CHEBI:29108"/>
        <label>1</label>
    </ligand>
</feature>
<organism evidence="24 25">
    <name type="scientific">Parasponia andersonii</name>
    <name type="common">Sponia andersonii</name>
    <dbReference type="NCBI Taxonomy" id="3476"/>
    <lineage>
        <taxon>Eukaryota</taxon>
        <taxon>Viridiplantae</taxon>
        <taxon>Streptophyta</taxon>
        <taxon>Embryophyta</taxon>
        <taxon>Tracheophyta</taxon>
        <taxon>Spermatophyta</taxon>
        <taxon>Magnoliopsida</taxon>
        <taxon>eudicotyledons</taxon>
        <taxon>Gunneridae</taxon>
        <taxon>Pentapetalae</taxon>
        <taxon>rosids</taxon>
        <taxon>fabids</taxon>
        <taxon>Rosales</taxon>
        <taxon>Cannabaceae</taxon>
        <taxon>Parasponia</taxon>
    </lineage>
</organism>
<keyword evidence="14 21" id="KW-1015">Disulfide bond</keyword>
<evidence type="ECO:0000256" key="12">
    <source>
        <dbReference type="ARBA" id="ARBA00023002"/>
    </source>
</evidence>
<feature type="binding site" evidence="19">
    <location>
        <position position="209"/>
    </location>
    <ligand>
        <name>Ca(2+)</name>
        <dbReference type="ChEBI" id="CHEBI:29108"/>
        <label>2</label>
    </ligand>
</feature>
<evidence type="ECO:0000256" key="21">
    <source>
        <dbReference type="PIRSR" id="PIRSR600823-5"/>
    </source>
</evidence>
<dbReference type="STRING" id="3476.A0A2P5A538"/>
<evidence type="ECO:0000256" key="7">
    <source>
        <dbReference type="ARBA" id="ARBA00022559"/>
    </source>
</evidence>
<keyword evidence="8 22" id="KW-0349">Heme</keyword>
<evidence type="ECO:0000256" key="22">
    <source>
        <dbReference type="RuleBase" id="RU362060"/>
    </source>
</evidence>
<evidence type="ECO:0000256" key="14">
    <source>
        <dbReference type="ARBA" id="ARBA00023157"/>
    </source>
</evidence>
<dbReference type="OrthoDB" id="2113341at2759"/>
<feature type="binding site" evidence="19">
    <location>
        <position position="255"/>
    </location>
    <ligand>
        <name>Ca(2+)</name>
        <dbReference type="ChEBI" id="CHEBI:29108"/>
        <label>2</label>
    </ligand>
</feature>
<sequence>MKLCYLTVVLLVFAPFVVSGAVNDSHARTSSSNSKDPNNLPPEALLSVSHYVKTCPDAEAIIHRRMRAWINKDPTLAPAIIRLHFHDCAVRGCDASVLLNHRGSERSAYSSKTLRGFRVIDDIKAVLEKTCPKKVSCADILTAAARDAALFAGGPFWEVPFGRQDGRISIDKEAESVPQGRENATRLIEFFQSRGLNLLDLVVLSGSHTIGRSSCFSIQHRLGKTPDSSLNATLSNVLKKRCKTAFDLVDLDVKTPVNFDSMYYTNLLNKEGLLSTDQQLFTDERTSPFVSALATQPNLFESQFAFSMVKLGNVQVKTRPRDQGEIRVNCNFVNP</sequence>
<accession>A0A2P5A538</accession>
<comment type="caution">
    <text evidence="24">The sequence shown here is derived from an EMBL/GenBank/DDBJ whole genome shotgun (WGS) entry which is preliminary data.</text>
</comment>
<name>A0A2P5A538_PARAD</name>
<feature type="signal peptide" evidence="22">
    <location>
        <begin position="1"/>
        <end position="19"/>
    </location>
</feature>
<feature type="binding site" evidence="19">
    <location>
        <position position="260"/>
    </location>
    <ligand>
        <name>Ca(2+)</name>
        <dbReference type="ChEBI" id="CHEBI:29108"/>
        <label>2</label>
    </ligand>
</feature>
<keyword evidence="12 22" id="KW-0560">Oxidoreductase</keyword>
<keyword evidence="10 22" id="KW-0732">Signal</keyword>
<evidence type="ECO:0000256" key="10">
    <source>
        <dbReference type="ARBA" id="ARBA00022729"/>
    </source>
</evidence>
<feature type="binding site" evidence="19">
    <location>
        <position position="90"/>
    </location>
    <ligand>
        <name>Ca(2+)</name>
        <dbReference type="ChEBI" id="CHEBI:29108"/>
        <label>1</label>
    </ligand>
</feature>
<dbReference type="Gene3D" id="1.10.420.10">
    <property type="entry name" value="Peroxidase, domain 2"/>
    <property type="match status" value="1"/>
</dbReference>
<evidence type="ECO:0000256" key="15">
    <source>
        <dbReference type="ARBA" id="ARBA00023180"/>
    </source>
</evidence>
<evidence type="ECO:0000256" key="13">
    <source>
        <dbReference type="ARBA" id="ARBA00023004"/>
    </source>
</evidence>
<keyword evidence="7 22" id="KW-0575">Peroxidase</keyword>
<keyword evidence="15" id="KW-0325">Glycoprotein</keyword>
<keyword evidence="16 22" id="KW-0376">Hydrogen peroxide</keyword>
<dbReference type="InterPro" id="IPR002016">
    <property type="entry name" value="Haem_peroxidase"/>
</dbReference>
<feature type="site" description="Transition state stabilizer" evidence="20">
    <location>
        <position position="82"/>
    </location>
</feature>
<feature type="binding site" evidence="19">
    <location>
        <position position="94"/>
    </location>
    <ligand>
        <name>Ca(2+)</name>
        <dbReference type="ChEBI" id="CHEBI:29108"/>
        <label>1</label>
    </ligand>
</feature>
<evidence type="ECO:0000256" key="11">
    <source>
        <dbReference type="ARBA" id="ARBA00022837"/>
    </source>
</evidence>
<feature type="disulfide bond" evidence="21">
    <location>
        <begin position="137"/>
        <end position="330"/>
    </location>
</feature>
<dbReference type="PRINTS" id="PR00461">
    <property type="entry name" value="PLPEROXIDASE"/>
</dbReference>
<dbReference type="PRINTS" id="PR00458">
    <property type="entry name" value="PEROXIDASE"/>
</dbReference>
<dbReference type="SUPFAM" id="SSF48113">
    <property type="entry name" value="Heme-dependent peroxidases"/>
    <property type="match status" value="1"/>
</dbReference>
<dbReference type="FunFam" id="1.10.420.10:FF:000001">
    <property type="entry name" value="Peroxidase"/>
    <property type="match status" value="1"/>
</dbReference>
<dbReference type="InterPro" id="IPR010255">
    <property type="entry name" value="Haem_peroxidase_sf"/>
</dbReference>
<dbReference type="GO" id="GO:0046872">
    <property type="term" value="F:metal ion binding"/>
    <property type="evidence" value="ECO:0007669"/>
    <property type="project" value="UniProtKB-UniRule"/>
</dbReference>
<evidence type="ECO:0000259" key="23">
    <source>
        <dbReference type="PROSITE" id="PS50873"/>
    </source>
</evidence>
<dbReference type="Proteomes" id="UP000237105">
    <property type="component" value="Unassembled WGS sequence"/>
</dbReference>
<evidence type="ECO:0000313" key="25">
    <source>
        <dbReference type="Proteomes" id="UP000237105"/>
    </source>
</evidence>
<dbReference type="InterPro" id="IPR000823">
    <property type="entry name" value="Peroxidase_pln"/>
</dbReference>
<feature type="disulfide bond" evidence="21">
    <location>
        <begin position="55"/>
        <end position="131"/>
    </location>
</feature>
<dbReference type="GO" id="GO:0042744">
    <property type="term" value="P:hydrogen peroxide catabolic process"/>
    <property type="evidence" value="ECO:0007669"/>
    <property type="project" value="UniProtKB-KW"/>
</dbReference>
<keyword evidence="13 19" id="KW-0408">Iron</keyword>
<dbReference type="GO" id="GO:0005576">
    <property type="term" value="C:extracellular region"/>
    <property type="evidence" value="ECO:0007669"/>
    <property type="project" value="UniProtKB-SubCell"/>
</dbReference>
<dbReference type="CDD" id="cd00693">
    <property type="entry name" value="secretory_peroxidase"/>
    <property type="match status" value="1"/>
</dbReference>
<feature type="disulfide bond" evidence="21">
    <location>
        <begin position="215"/>
        <end position="242"/>
    </location>
</feature>
<evidence type="ECO:0000256" key="4">
    <source>
        <dbReference type="ARBA" id="ARBA00006873"/>
    </source>
</evidence>
<evidence type="ECO:0000256" key="3">
    <source>
        <dbReference type="ARBA" id="ARBA00004613"/>
    </source>
</evidence>
<evidence type="ECO:0000256" key="17">
    <source>
        <dbReference type="PIRSR" id="PIRSR600823-1"/>
    </source>
</evidence>
<feature type="domain" description="Plant heme peroxidase family profile" evidence="23">
    <location>
        <begin position="45"/>
        <end position="334"/>
    </location>
</feature>
<keyword evidence="6 22" id="KW-0964">Secreted</keyword>
<dbReference type="InterPro" id="IPR019793">
    <property type="entry name" value="Peroxidases_heam-ligand_BS"/>
</dbReference>
<dbReference type="GO" id="GO:0140825">
    <property type="term" value="F:lactoperoxidase activity"/>
    <property type="evidence" value="ECO:0007669"/>
    <property type="project" value="UniProtKB-EC"/>
</dbReference>
<keyword evidence="9 19" id="KW-0479">Metal-binding</keyword>
<comment type="function">
    <text evidence="2">Removal of H(2)O(2), oxidation of toxic reductants, biosynthesis and degradation of lignin, suberization, auxin catabolism, response to environmental stresses such as wounding, pathogen attack and oxidative stress. These functions might be dependent on each isozyme/isoform in each plant tissue.</text>
</comment>
<dbReference type="Pfam" id="PF00141">
    <property type="entry name" value="peroxidase"/>
    <property type="match status" value="1"/>
</dbReference>
<evidence type="ECO:0000256" key="18">
    <source>
        <dbReference type="PIRSR" id="PIRSR600823-2"/>
    </source>
</evidence>
<feature type="binding site" evidence="18">
    <location>
        <position position="178"/>
    </location>
    <ligand>
        <name>substrate</name>
    </ligand>
</feature>
<evidence type="ECO:0000313" key="24">
    <source>
        <dbReference type="EMBL" id="PON31653.1"/>
    </source>
</evidence>
<reference evidence="25" key="1">
    <citation type="submission" date="2016-06" db="EMBL/GenBank/DDBJ databases">
        <title>Parallel loss of symbiosis genes in relatives of nitrogen-fixing non-legume Parasponia.</title>
        <authorList>
            <person name="Van Velzen R."/>
            <person name="Holmer R."/>
            <person name="Bu F."/>
            <person name="Rutten L."/>
            <person name="Van Zeijl A."/>
            <person name="Liu W."/>
            <person name="Santuari L."/>
            <person name="Cao Q."/>
            <person name="Sharma T."/>
            <person name="Shen D."/>
            <person name="Roswanjaya Y."/>
            <person name="Wardhani T."/>
            <person name="Kalhor M.S."/>
            <person name="Jansen J."/>
            <person name="Van den Hoogen J."/>
            <person name="Gungor B."/>
            <person name="Hartog M."/>
            <person name="Hontelez J."/>
            <person name="Verver J."/>
            <person name="Yang W.-C."/>
            <person name="Schijlen E."/>
            <person name="Repin R."/>
            <person name="Schilthuizen M."/>
            <person name="Schranz E."/>
            <person name="Heidstra R."/>
            <person name="Miyata K."/>
            <person name="Fedorova E."/>
            <person name="Kohlen W."/>
            <person name="Bisseling T."/>
            <person name="Smit S."/>
            <person name="Geurts R."/>
        </authorList>
    </citation>
    <scope>NUCLEOTIDE SEQUENCE [LARGE SCALE GENOMIC DNA]</scope>
    <source>
        <strain evidence="25">cv. WU1-14</strain>
    </source>
</reference>
<feature type="binding site" evidence="19">
    <location>
        <position position="105"/>
    </location>
    <ligand>
        <name>Ca(2+)</name>
        <dbReference type="ChEBI" id="CHEBI:29108"/>
        <label>1</label>
    </ligand>
</feature>
<dbReference type="EMBL" id="JXTB01000964">
    <property type="protein sequence ID" value="PON31653.1"/>
    <property type="molecule type" value="Genomic_DNA"/>
</dbReference>
<evidence type="ECO:0000256" key="1">
    <source>
        <dbReference type="ARBA" id="ARBA00000189"/>
    </source>
</evidence>
<dbReference type="PANTHER" id="PTHR31517:SF17">
    <property type="entry name" value="PEROXIDASE 6"/>
    <property type="match status" value="1"/>
</dbReference>
<feature type="disulfide bond" evidence="21">
    <location>
        <begin position="88"/>
        <end position="93"/>
    </location>
</feature>
<dbReference type="Gene3D" id="1.10.520.10">
    <property type="match status" value="1"/>
</dbReference>
<dbReference type="InterPro" id="IPR019794">
    <property type="entry name" value="Peroxidases_AS"/>
</dbReference>
<feature type="binding site" evidence="19">
    <location>
        <position position="252"/>
    </location>
    <ligand>
        <name>Ca(2+)</name>
        <dbReference type="ChEBI" id="CHEBI:29108"/>
        <label>2</label>
    </ligand>
</feature>
<dbReference type="FunFam" id="1.10.520.10:FF:000006">
    <property type="entry name" value="Peroxidase"/>
    <property type="match status" value="1"/>
</dbReference>
<comment type="similarity">
    <text evidence="22">Belongs to the peroxidase family. Classical plant (class III) peroxidase subfamily.</text>
</comment>
<keyword evidence="25" id="KW-1185">Reference proteome</keyword>
<dbReference type="AlphaFoldDB" id="A0A2P5A538"/>
<dbReference type="EC" id="1.11.1.7" evidence="5 22"/>
<dbReference type="GO" id="GO:0006979">
    <property type="term" value="P:response to oxidative stress"/>
    <property type="evidence" value="ECO:0007669"/>
    <property type="project" value="UniProtKB-UniRule"/>
</dbReference>
<feature type="chain" id="PRO_5015023498" description="Peroxidase" evidence="22">
    <location>
        <begin position="20"/>
        <end position="335"/>
    </location>
</feature>
<dbReference type="PROSITE" id="PS50873">
    <property type="entry name" value="PEROXIDASE_4"/>
    <property type="match status" value="1"/>
</dbReference>
<comment type="similarity">
    <text evidence="4">Belongs to the peroxidase family. Ascorbate peroxidase subfamily.</text>
</comment>